<evidence type="ECO:0000313" key="2">
    <source>
        <dbReference type="EnsemblPlants" id="LPERR11G19950.1"/>
    </source>
</evidence>
<keyword evidence="1" id="KW-0732">Signal</keyword>
<reference evidence="2 3" key="1">
    <citation type="submission" date="2012-08" db="EMBL/GenBank/DDBJ databases">
        <title>Oryza genome evolution.</title>
        <authorList>
            <person name="Wing R.A."/>
        </authorList>
    </citation>
    <scope>NUCLEOTIDE SEQUENCE</scope>
</reference>
<dbReference type="AlphaFoldDB" id="A0A0D9XVK7"/>
<feature type="chain" id="PRO_5002350378" description="Knottin scorpion toxin-like domain-containing protein" evidence="1">
    <location>
        <begin position="34"/>
        <end position="92"/>
    </location>
</feature>
<dbReference type="Gramene" id="LPERR11G19950.1">
    <property type="protein sequence ID" value="LPERR11G19950.1"/>
    <property type="gene ID" value="LPERR11G19950"/>
</dbReference>
<reference evidence="2" key="3">
    <citation type="submission" date="2015-04" db="UniProtKB">
        <authorList>
            <consortium name="EnsemblPlants"/>
        </authorList>
    </citation>
    <scope>IDENTIFICATION</scope>
</reference>
<evidence type="ECO:0008006" key="4">
    <source>
        <dbReference type="Google" id="ProtNLM"/>
    </source>
</evidence>
<evidence type="ECO:0000313" key="3">
    <source>
        <dbReference type="Proteomes" id="UP000032180"/>
    </source>
</evidence>
<dbReference type="HOGENOM" id="CLU_197821_0_0_1"/>
<name>A0A0D9XVK7_9ORYZ</name>
<sequence length="92" mass="9912">MALLSKDNSKAVMFLAVLMVMAIVFSSSHTAQGAYGTTDICAYMERCTLEKCMSLCQINYADGGSCLNDSDRCCCRVRLGHGVGPGPIHKKD</sequence>
<evidence type="ECO:0000256" key="1">
    <source>
        <dbReference type="SAM" id="SignalP"/>
    </source>
</evidence>
<dbReference type="Proteomes" id="UP000032180">
    <property type="component" value="Chromosome 11"/>
</dbReference>
<reference evidence="3" key="2">
    <citation type="submission" date="2013-12" db="EMBL/GenBank/DDBJ databases">
        <authorList>
            <person name="Yu Y."/>
            <person name="Lee S."/>
            <person name="de Baynast K."/>
            <person name="Wissotski M."/>
            <person name="Liu L."/>
            <person name="Talag J."/>
            <person name="Goicoechea J."/>
            <person name="Angelova A."/>
            <person name="Jetty R."/>
            <person name="Kudrna D."/>
            <person name="Golser W."/>
            <person name="Rivera L."/>
            <person name="Zhang J."/>
            <person name="Wing R."/>
        </authorList>
    </citation>
    <scope>NUCLEOTIDE SEQUENCE</scope>
</reference>
<keyword evidence="3" id="KW-1185">Reference proteome</keyword>
<dbReference type="EnsemblPlants" id="LPERR11G19950.1">
    <property type="protein sequence ID" value="LPERR11G19950.1"/>
    <property type="gene ID" value="LPERR11G19950"/>
</dbReference>
<accession>A0A0D9XVK7</accession>
<organism evidence="2 3">
    <name type="scientific">Leersia perrieri</name>
    <dbReference type="NCBI Taxonomy" id="77586"/>
    <lineage>
        <taxon>Eukaryota</taxon>
        <taxon>Viridiplantae</taxon>
        <taxon>Streptophyta</taxon>
        <taxon>Embryophyta</taxon>
        <taxon>Tracheophyta</taxon>
        <taxon>Spermatophyta</taxon>
        <taxon>Magnoliopsida</taxon>
        <taxon>Liliopsida</taxon>
        <taxon>Poales</taxon>
        <taxon>Poaceae</taxon>
        <taxon>BOP clade</taxon>
        <taxon>Oryzoideae</taxon>
        <taxon>Oryzeae</taxon>
        <taxon>Oryzinae</taxon>
        <taxon>Leersia</taxon>
    </lineage>
</organism>
<proteinExistence type="predicted"/>
<protein>
    <recommendedName>
        <fullName evidence="4">Knottin scorpion toxin-like domain-containing protein</fullName>
    </recommendedName>
</protein>
<feature type="signal peptide" evidence="1">
    <location>
        <begin position="1"/>
        <end position="33"/>
    </location>
</feature>